<accession>C1FG10</accession>
<dbReference type="AlphaFoldDB" id="C1FG10"/>
<evidence type="ECO:0000256" key="6">
    <source>
        <dbReference type="PIRSR" id="PIRSR607702-2"/>
    </source>
</evidence>
<dbReference type="SUPFAM" id="SSF143724">
    <property type="entry name" value="PHP14-like"/>
    <property type="match status" value="1"/>
</dbReference>
<dbReference type="Proteomes" id="UP000002009">
    <property type="component" value="Chromosome 8"/>
</dbReference>
<evidence type="ECO:0000256" key="1">
    <source>
        <dbReference type="ARBA" id="ARBA00002508"/>
    </source>
</evidence>
<dbReference type="KEGG" id="mis:MICPUN_60697"/>
<dbReference type="InParanoid" id="C1FG10"/>
<reference evidence="7 8" key="1">
    <citation type="journal article" date="2009" name="Science">
        <title>Green evolution and dynamic adaptations revealed by genomes of the marine picoeukaryotes Micromonas.</title>
        <authorList>
            <person name="Worden A.Z."/>
            <person name="Lee J.H."/>
            <person name="Mock T."/>
            <person name="Rouze P."/>
            <person name="Simmons M.P."/>
            <person name="Aerts A.L."/>
            <person name="Allen A.E."/>
            <person name="Cuvelier M.L."/>
            <person name="Derelle E."/>
            <person name="Everett M.V."/>
            <person name="Foulon E."/>
            <person name="Grimwood J."/>
            <person name="Gundlach H."/>
            <person name="Henrissat B."/>
            <person name="Napoli C."/>
            <person name="McDonald S.M."/>
            <person name="Parker M.S."/>
            <person name="Rombauts S."/>
            <person name="Salamov A."/>
            <person name="Von Dassow P."/>
            <person name="Badger J.H."/>
            <person name="Coutinho P.M."/>
            <person name="Demir E."/>
            <person name="Dubchak I."/>
            <person name="Gentemann C."/>
            <person name="Eikrem W."/>
            <person name="Gready J.E."/>
            <person name="John U."/>
            <person name="Lanier W."/>
            <person name="Lindquist E.A."/>
            <person name="Lucas S."/>
            <person name="Mayer K.F."/>
            <person name="Moreau H."/>
            <person name="Not F."/>
            <person name="Otillar R."/>
            <person name="Panaud O."/>
            <person name="Pangilinan J."/>
            <person name="Paulsen I."/>
            <person name="Piegu B."/>
            <person name="Poliakov A."/>
            <person name="Robbens S."/>
            <person name="Schmutz J."/>
            <person name="Toulza E."/>
            <person name="Wyss T."/>
            <person name="Zelensky A."/>
            <person name="Zhou K."/>
            <person name="Armbrust E.V."/>
            <person name="Bhattacharya D."/>
            <person name="Goodenough U.W."/>
            <person name="Van de Peer Y."/>
            <person name="Grigoriev I.V."/>
        </authorList>
    </citation>
    <scope>NUCLEOTIDE SEQUENCE [LARGE SCALE GENOMIC DNA]</scope>
    <source>
        <strain evidence="8">RCC299 / NOUM17</strain>
    </source>
</reference>
<proteinExistence type="inferred from homology"/>
<evidence type="ECO:0000256" key="2">
    <source>
        <dbReference type="ARBA" id="ARBA00010971"/>
    </source>
</evidence>
<keyword evidence="3" id="KW-0221">Differentiation</keyword>
<dbReference type="PANTHER" id="PTHR12258:SF5">
    <property type="entry name" value="BCDNA.GH02250-RELATED"/>
    <property type="match status" value="1"/>
</dbReference>
<dbReference type="OrthoDB" id="10249612at2759"/>
<gene>
    <name evidence="7" type="ORF">MICPUN_60697</name>
</gene>
<organism evidence="7 8">
    <name type="scientific">Micromonas commoda (strain RCC299 / NOUM17 / CCMP2709)</name>
    <name type="common">Picoplanktonic green alga</name>
    <dbReference type="NCBI Taxonomy" id="296587"/>
    <lineage>
        <taxon>Eukaryota</taxon>
        <taxon>Viridiplantae</taxon>
        <taxon>Chlorophyta</taxon>
        <taxon>Mamiellophyceae</taxon>
        <taxon>Mamiellales</taxon>
        <taxon>Mamiellaceae</taxon>
        <taxon>Micromonas</taxon>
    </lineage>
</organism>
<dbReference type="OMA" id="QVQLTHP"/>
<dbReference type="GO" id="GO:0030154">
    <property type="term" value="P:cell differentiation"/>
    <property type="evidence" value="ECO:0007669"/>
    <property type="project" value="UniProtKB-KW"/>
</dbReference>
<dbReference type="InterPro" id="IPR038596">
    <property type="entry name" value="Janus_sf"/>
</dbReference>
<dbReference type="Pfam" id="PF05005">
    <property type="entry name" value="Ocnus"/>
    <property type="match status" value="1"/>
</dbReference>
<keyword evidence="8" id="KW-1185">Reference proteome</keyword>
<evidence type="ECO:0000256" key="3">
    <source>
        <dbReference type="ARBA" id="ARBA00022782"/>
    </source>
</evidence>
<evidence type="ECO:0000313" key="8">
    <source>
        <dbReference type="Proteomes" id="UP000002009"/>
    </source>
</evidence>
<dbReference type="STRING" id="296587.C1FG10"/>
<sequence>MDAYDSDQPLFCDDTGEALNEAARKLVLSALAEDKRAEVEGDGKTLGAVLSSIPVVDCAIGTWKYVQVQLTHPDEPDTFVLVVRSYNHCSYHAENYQELMRRLRRDAKTKGCVGRVIGGGRIRFDKGAGVCEVYGYSKTFGRTPGCNEKTADIIRKACPEFKKVSWSDSGY</sequence>
<dbReference type="RefSeq" id="XP_002507918.1">
    <property type="nucleotide sequence ID" value="XM_002507872.1"/>
</dbReference>
<evidence type="ECO:0000256" key="5">
    <source>
        <dbReference type="PIRSR" id="PIRSR607702-1"/>
    </source>
</evidence>
<dbReference type="InterPro" id="IPR007702">
    <property type="entry name" value="Janus"/>
</dbReference>
<protein>
    <submittedName>
        <fullName evidence="7">Uncharacterized protein</fullName>
    </submittedName>
</protein>
<dbReference type="EMBL" id="CP001575">
    <property type="protein sequence ID" value="ACO69176.1"/>
    <property type="molecule type" value="Genomic_DNA"/>
</dbReference>
<feature type="binding site" evidence="6">
    <location>
        <position position="64"/>
    </location>
    <ligand>
        <name>substrate</name>
    </ligand>
</feature>
<dbReference type="GO" id="GO:0007548">
    <property type="term" value="P:sex differentiation"/>
    <property type="evidence" value="ECO:0007669"/>
    <property type="project" value="UniProtKB-KW"/>
</dbReference>
<keyword evidence="4" id="KW-0726">Sexual differentiation</keyword>
<comment type="similarity">
    <text evidence="2">Belongs to the janus family.</text>
</comment>
<comment type="function">
    <text evidence="1">JanA and janB regulate somatic sex differentiation.</text>
</comment>
<name>C1FG10_MICCC</name>
<dbReference type="GO" id="GO:0101006">
    <property type="term" value="F:protein histidine phosphatase activity"/>
    <property type="evidence" value="ECO:0007669"/>
    <property type="project" value="TreeGrafter"/>
</dbReference>
<evidence type="ECO:0000313" key="7">
    <source>
        <dbReference type="EMBL" id="ACO69176.1"/>
    </source>
</evidence>
<dbReference type="PANTHER" id="PTHR12258">
    <property type="entry name" value="JANUS-A/JANUS-B"/>
    <property type="match status" value="1"/>
</dbReference>
<evidence type="ECO:0000256" key="4">
    <source>
        <dbReference type="ARBA" id="ARBA00022928"/>
    </source>
</evidence>
<dbReference type="GeneID" id="8245552"/>
<dbReference type="Gene3D" id="3.50.20.20">
    <property type="entry name" value="Janus/Ocnus"/>
    <property type="match status" value="1"/>
</dbReference>
<dbReference type="GO" id="GO:0005829">
    <property type="term" value="C:cytosol"/>
    <property type="evidence" value="ECO:0007669"/>
    <property type="project" value="TreeGrafter"/>
</dbReference>
<feature type="active site" description="Proton acceptor" evidence="5">
    <location>
        <position position="92"/>
    </location>
</feature>